<protein>
    <submittedName>
        <fullName evidence="1">Uncharacterized protein</fullName>
    </submittedName>
</protein>
<reference evidence="2" key="1">
    <citation type="submission" date="2017-08" db="EMBL/GenBank/DDBJ databases">
        <authorList>
            <person name="Varghese N."/>
            <person name="Submissions S."/>
        </authorList>
    </citation>
    <scope>NUCLEOTIDE SEQUENCE [LARGE SCALE GENOMIC DNA]</scope>
    <source>
        <strain evidence="2">JA234</strain>
    </source>
</reference>
<dbReference type="Proteomes" id="UP000219467">
    <property type="component" value="Unassembled WGS sequence"/>
</dbReference>
<evidence type="ECO:0000313" key="2">
    <source>
        <dbReference type="Proteomes" id="UP000219467"/>
    </source>
</evidence>
<dbReference type="RefSeq" id="WP_097030625.1">
    <property type="nucleotide sequence ID" value="NZ_OAOQ01000008.1"/>
</dbReference>
<organism evidence="1 2">
    <name type="scientific">Cereibacter ovatus</name>
    <dbReference type="NCBI Taxonomy" id="439529"/>
    <lineage>
        <taxon>Bacteria</taxon>
        <taxon>Pseudomonadati</taxon>
        <taxon>Pseudomonadota</taxon>
        <taxon>Alphaproteobacteria</taxon>
        <taxon>Rhodobacterales</taxon>
        <taxon>Paracoccaceae</taxon>
        <taxon>Cereibacter</taxon>
    </lineage>
</organism>
<name>A0A285CVL1_9RHOB</name>
<proteinExistence type="predicted"/>
<dbReference type="OrthoDB" id="7875899at2"/>
<keyword evidence="2" id="KW-1185">Reference proteome</keyword>
<evidence type="ECO:0000313" key="1">
    <source>
        <dbReference type="EMBL" id="SNX71088.1"/>
    </source>
</evidence>
<sequence>MKHALALDLALHHGFWGDTAAPLRAVAAEPDRLARAGIVLKSSGPRALLALPDDSPAPDRIALDILTTEPRLAGLTQGWDAAAVPVIEVPADATTVAFPPDPGASLPRAPGDARLCRLLVAPRPADPRLRLICQPVQALWAYHVTGQAAAGPIRVVDPARTCTFEDLGTEPLPDGRAARVLRSTRPLPLAARSDLRLRLELDQPAPYDPLALVSVLPAGGTNLRPAPDGQPPGILQSDIFICLW</sequence>
<gene>
    <name evidence="1" type="ORF">SAMN05878503_10841</name>
</gene>
<dbReference type="AlphaFoldDB" id="A0A285CVL1"/>
<dbReference type="EMBL" id="OAOQ01000008">
    <property type="protein sequence ID" value="SNX71088.1"/>
    <property type="molecule type" value="Genomic_DNA"/>
</dbReference>
<accession>A0A285CVL1</accession>